<sequence length="110" mass="11335">MVHVQFGLGQTGDEGLQVAWGAGVDEMLGQGFLPGTAPLPARGGRGAGDRLIGDSGLIVGAGSAPLRGAGLYRDAAPPRGRDQPRRNPALWPAPNGPVAWRHDRPRGDAP</sequence>
<evidence type="ECO:0000313" key="2">
    <source>
        <dbReference type="EMBL" id="GAA2418826.1"/>
    </source>
</evidence>
<evidence type="ECO:0000313" key="3">
    <source>
        <dbReference type="Proteomes" id="UP001499986"/>
    </source>
</evidence>
<gene>
    <name evidence="2" type="ORF">GCM10010255_68110</name>
</gene>
<dbReference type="Proteomes" id="UP001499986">
    <property type="component" value="Unassembled WGS sequence"/>
</dbReference>
<feature type="region of interest" description="Disordered" evidence="1">
    <location>
        <begin position="68"/>
        <end position="110"/>
    </location>
</feature>
<proteinExistence type="predicted"/>
<dbReference type="EMBL" id="BAAASE010000011">
    <property type="protein sequence ID" value="GAA2418826.1"/>
    <property type="molecule type" value="Genomic_DNA"/>
</dbReference>
<name>A0ABN3J1K2_9ACTN</name>
<protein>
    <submittedName>
        <fullName evidence="2">Uncharacterized protein</fullName>
    </submittedName>
</protein>
<organism evidence="2 3">
    <name type="scientific">Streptomyces coeruleofuscus</name>
    <dbReference type="NCBI Taxonomy" id="66879"/>
    <lineage>
        <taxon>Bacteria</taxon>
        <taxon>Bacillati</taxon>
        <taxon>Actinomycetota</taxon>
        <taxon>Actinomycetes</taxon>
        <taxon>Kitasatosporales</taxon>
        <taxon>Streptomycetaceae</taxon>
        <taxon>Streptomyces</taxon>
    </lineage>
</organism>
<comment type="caution">
    <text evidence="2">The sequence shown here is derived from an EMBL/GenBank/DDBJ whole genome shotgun (WGS) entry which is preliminary data.</text>
</comment>
<reference evidence="2 3" key="1">
    <citation type="journal article" date="2019" name="Int. J. Syst. Evol. Microbiol.">
        <title>The Global Catalogue of Microorganisms (GCM) 10K type strain sequencing project: providing services to taxonomists for standard genome sequencing and annotation.</title>
        <authorList>
            <consortium name="The Broad Institute Genomics Platform"/>
            <consortium name="The Broad Institute Genome Sequencing Center for Infectious Disease"/>
            <person name="Wu L."/>
            <person name="Ma J."/>
        </authorList>
    </citation>
    <scope>NUCLEOTIDE SEQUENCE [LARGE SCALE GENOMIC DNA]</scope>
    <source>
        <strain evidence="2 3">JCM 4358</strain>
    </source>
</reference>
<accession>A0ABN3J1K2</accession>
<feature type="compositionally biased region" description="Basic and acidic residues" evidence="1">
    <location>
        <begin position="100"/>
        <end position="110"/>
    </location>
</feature>
<keyword evidence="3" id="KW-1185">Reference proteome</keyword>
<evidence type="ECO:0000256" key="1">
    <source>
        <dbReference type="SAM" id="MobiDB-lite"/>
    </source>
</evidence>